<evidence type="ECO:0000256" key="4">
    <source>
        <dbReference type="ARBA" id="ARBA00023136"/>
    </source>
</evidence>
<dbReference type="GO" id="GO:0016491">
    <property type="term" value="F:oxidoreductase activity"/>
    <property type="evidence" value="ECO:0007669"/>
    <property type="project" value="InterPro"/>
</dbReference>
<reference evidence="7" key="1">
    <citation type="submission" date="2021-02" db="EMBL/GenBank/DDBJ databases">
        <authorList>
            <person name="Dougan E. K."/>
            <person name="Rhodes N."/>
            <person name="Thang M."/>
            <person name="Chan C."/>
        </authorList>
    </citation>
    <scope>NUCLEOTIDE SEQUENCE</scope>
</reference>
<organism evidence="7 8">
    <name type="scientific">Symbiodinium natans</name>
    <dbReference type="NCBI Taxonomy" id="878477"/>
    <lineage>
        <taxon>Eukaryota</taxon>
        <taxon>Sar</taxon>
        <taxon>Alveolata</taxon>
        <taxon>Dinophyceae</taxon>
        <taxon>Suessiales</taxon>
        <taxon>Symbiodiniaceae</taxon>
        <taxon>Symbiodinium</taxon>
    </lineage>
</organism>
<gene>
    <name evidence="7" type="primary">SMO2-2</name>
    <name evidence="7" type="ORF">SNAT2548_LOCUS12349</name>
</gene>
<evidence type="ECO:0000256" key="3">
    <source>
        <dbReference type="ARBA" id="ARBA00022989"/>
    </source>
</evidence>
<evidence type="ECO:0000259" key="6">
    <source>
        <dbReference type="Pfam" id="PF04116"/>
    </source>
</evidence>
<dbReference type="GO" id="GO:0016020">
    <property type="term" value="C:membrane"/>
    <property type="evidence" value="ECO:0007669"/>
    <property type="project" value="UniProtKB-SubCell"/>
</dbReference>
<dbReference type="GO" id="GO:0005506">
    <property type="term" value="F:iron ion binding"/>
    <property type="evidence" value="ECO:0007669"/>
    <property type="project" value="InterPro"/>
</dbReference>
<dbReference type="InterPro" id="IPR006694">
    <property type="entry name" value="Fatty_acid_hydroxylase"/>
</dbReference>
<dbReference type="GO" id="GO:0008610">
    <property type="term" value="P:lipid biosynthetic process"/>
    <property type="evidence" value="ECO:0007669"/>
    <property type="project" value="InterPro"/>
</dbReference>
<evidence type="ECO:0000256" key="2">
    <source>
        <dbReference type="ARBA" id="ARBA00022692"/>
    </source>
</evidence>
<accession>A0A812LRA4</accession>
<sequence>MVTWQKFLRSWLDNDWLSWGAGALLSVNLGFFGTCGLLETMISSGLARRSYIEYGQPREAALAKTREKIPFWTQLRVSAWTLLGPAALLNSALAAVVLPRMVSPGRSFPLLPGRVDFLCKFVAMELIGDFLLYVGHRILHEYLWDYHKYHHKIDTPTPASTACIDGLDVTIQSGIPTVMCALLTQPHPLTFYACTCARVAENVVNHSGMDHWLINLIFLKDLPFRAGVAVHDAHHKYSNYAENAKNFGENFLLWDWAFGTLGKVEATTRRGSEPL</sequence>
<feature type="transmembrane region" description="Helical" evidence="5">
    <location>
        <begin position="77"/>
        <end position="97"/>
    </location>
</feature>
<name>A0A812LRA4_9DINO</name>
<dbReference type="PANTHER" id="PTHR11863">
    <property type="entry name" value="STEROL DESATURASE"/>
    <property type="match status" value="1"/>
</dbReference>
<dbReference type="OrthoDB" id="421628at2759"/>
<dbReference type="InterPro" id="IPR050307">
    <property type="entry name" value="Sterol_Desaturase_Related"/>
</dbReference>
<keyword evidence="3 5" id="KW-1133">Transmembrane helix</keyword>
<feature type="domain" description="Fatty acid hydroxylase" evidence="6">
    <location>
        <begin position="122"/>
        <end position="260"/>
    </location>
</feature>
<dbReference type="Proteomes" id="UP000604046">
    <property type="component" value="Unassembled WGS sequence"/>
</dbReference>
<evidence type="ECO:0000313" key="7">
    <source>
        <dbReference type="EMBL" id="CAE7250753.1"/>
    </source>
</evidence>
<dbReference type="Pfam" id="PF04116">
    <property type="entry name" value="FA_hydroxylase"/>
    <property type="match status" value="1"/>
</dbReference>
<dbReference type="AlphaFoldDB" id="A0A812LRA4"/>
<comment type="caution">
    <text evidence="7">The sequence shown here is derived from an EMBL/GenBank/DDBJ whole genome shotgun (WGS) entry which is preliminary data.</text>
</comment>
<protein>
    <submittedName>
        <fullName evidence="7">SMO2-2 protein</fullName>
    </submittedName>
</protein>
<keyword evidence="2 5" id="KW-0812">Transmembrane</keyword>
<evidence type="ECO:0000256" key="1">
    <source>
        <dbReference type="ARBA" id="ARBA00004370"/>
    </source>
</evidence>
<keyword evidence="4 5" id="KW-0472">Membrane</keyword>
<evidence type="ECO:0000313" key="8">
    <source>
        <dbReference type="Proteomes" id="UP000604046"/>
    </source>
</evidence>
<proteinExistence type="predicted"/>
<evidence type="ECO:0000256" key="5">
    <source>
        <dbReference type="SAM" id="Phobius"/>
    </source>
</evidence>
<feature type="transmembrane region" description="Helical" evidence="5">
    <location>
        <begin position="16"/>
        <end position="38"/>
    </location>
</feature>
<keyword evidence="8" id="KW-1185">Reference proteome</keyword>
<comment type="subcellular location">
    <subcellularLocation>
        <location evidence="1">Membrane</location>
    </subcellularLocation>
</comment>
<dbReference type="EMBL" id="CAJNDS010001180">
    <property type="protein sequence ID" value="CAE7250753.1"/>
    <property type="molecule type" value="Genomic_DNA"/>
</dbReference>